<evidence type="ECO:0000313" key="2">
    <source>
        <dbReference type="Proteomes" id="UP000265618"/>
    </source>
</evidence>
<reference evidence="1 2" key="1">
    <citation type="journal article" date="2018" name="PLoS ONE">
        <title>The draft genome of Kipferlia bialata reveals reductive genome evolution in fornicate parasites.</title>
        <authorList>
            <person name="Tanifuji G."/>
            <person name="Takabayashi S."/>
            <person name="Kume K."/>
            <person name="Takagi M."/>
            <person name="Nakayama T."/>
            <person name="Kamikawa R."/>
            <person name="Inagaki Y."/>
            <person name="Hashimoto T."/>
        </authorList>
    </citation>
    <scope>NUCLEOTIDE SEQUENCE [LARGE SCALE GENOMIC DNA]</scope>
    <source>
        <strain evidence="1">NY0173</strain>
    </source>
</reference>
<organism evidence="1 2">
    <name type="scientific">Kipferlia bialata</name>
    <dbReference type="NCBI Taxonomy" id="797122"/>
    <lineage>
        <taxon>Eukaryota</taxon>
        <taxon>Metamonada</taxon>
        <taxon>Carpediemonas-like organisms</taxon>
        <taxon>Kipferlia</taxon>
    </lineage>
</organism>
<evidence type="ECO:0000313" key="1">
    <source>
        <dbReference type="EMBL" id="GIQ86898.1"/>
    </source>
</evidence>
<dbReference type="AlphaFoldDB" id="A0A9K3D0L7"/>
<dbReference type="EMBL" id="BDIP01002834">
    <property type="protein sequence ID" value="GIQ86898.1"/>
    <property type="molecule type" value="Genomic_DNA"/>
</dbReference>
<dbReference type="Proteomes" id="UP000265618">
    <property type="component" value="Unassembled WGS sequence"/>
</dbReference>
<proteinExistence type="predicted"/>
<name>A0A9K3D0L7_9EUKA</name>
<gene>
    <name evidence="1" type="ORF">KIPB_008833</name>
</gene>
<sequence length="222" mass="24541">MLPVPFSASGSVQGETDVERQRQREVCMWAVTGVHIDGQVFFWAQCDSEYSCHVLSLDSLTWDSLVFPDLKGLSVSSTFSLDGYVFLVTEPSRDGRAYAYTTDRGMMSFGPPDTESNRCNVSDYCWSDPVTTAVPPYVVHRVSVHIPVGRHVLILIAAVNMAAWADDDHTVLAYDTVSSTYHACRKISVLRGFSVVLSPSPAIFLATEGKRCHILRVVEGEE</sequence>
<keyword evidence="2" id="KW-1185">Reference proteome</keyword>
<comment type="caution">
    <text evidence="1">The sequence shown here is derived from an EMBL/GenBank/DDBJ whole genome shotgun (WGS) entry which is preliminary data.</text>
</comment>
<protein>
    <submittedName>
        <fullName evidence="1">Uncharacterized protein</fullName>
    </submittedName>
</protein>
<accession>A0A9K3D0L7</accession>